<accession>A0AAD5GT57</accession>
<feature type="region of interest" description="Disordered" evidence="1">
    <location>
        <begin position="1"/>
        <end position="21"/>
    </location>
</feature>
<evidence type="ECO:0000313" key="3">
    <source>
        <dbReference type="Proteomes" id="UP001206925"/>
    </source>
</evidence>
<feature type="non-terminal residue" evidence="2">
    <location>
        <position position="179"/>
    </location>
</feature>
<dbReference type="AlphaFoldDB" id="A0AAD5GT57"/>
<feature type="compositionally biased region" description="Low complexity" evidence="1">
    <location>
        <begin position="11"/>
        <end position="21"/>
    </location>
</feature>
<gene>
    <name evidence="2" type="ORF">M8C21_032627</name>
</gene>
<sequence>MLQPHTEQFTSITETSSNDSRSSSCRCVVFLTCFSKEIGEPVTGRMHVYTAIMNIYWNLKLINLNANAQSFQHDGLKRTYMRFLSEAHRITDNNRKGRGDSRATSKQIRELMKVDVLTDVVTVSRSSLENTKKNMQESVDVPNMLELVIKTHTHFSPMKRLNFSSVFGWFELPELGLVR</sequence>
<dbReference type="Proteomes" id="UP001206925">
    <property type="component" value="Unassembled WGS sequence"/>
</dbReference>
<dbReference type="EMBL" id="JAMZMK010005703">
    <property type="protein sequence ID" value="KAI7752364.1"/>
    <property type="molecule type" value="Genomic_DNA"/>
</dbReference>
<feature type="compositionally biased region" description="Polar residues" evidence="1">
    <location>
        <begin position="1"/>
        <end position="10"/>
    </location>
</feature>
<name>A0AAD5GT57_AMBAR</name>
<comment type="caution">
    <text evidence="2">The sequence shown here is derived from an EMBL/GenBank/DDBJ whole genome shotgun (WGS) entry which is preliminary data.</text>
</comment>
<evidence type="ECO:0000256" key="1">
    <source>
        <dbReference type="SAM" id="MobiDB-lite"/>
    </source>
</evidence>
<evidence type="ECO:0000313" key="2">
    <source>
        <dbReference type="EMBL" id="KAI7752364.1"/>
    </source>
</evidence>
<keyword evidence="3" id="KW-1185">Reference proteome</keyword>
<protein>
    <submittedName>
        <fullName evidence="2">Uncharacterized protein</fullName>
    </submittedName>
</protein>
<proteinExistence type="predicted"/>
<organism evidence="2 3">
    <name type="scientific">Ambrosia artemisiifolia</name>
    <name type="common">Common ragweed</name>
    <dbReference type="NCBI Taxonomy" id="4212"/>
    <lineage>
        <taxon>Eukaryota</taxon>
        <taxon>Viridiplantae</taxon>
        <taxon>Streptophyta</taxon>
        <taxon>Embryophyta</taxon>
        <taxon>Tracheophyta</taxon>
        <taxon>Spermatophyta</taxon>
        <taxon>Magnoliopsida</taxon>
        <taxon>eudicotyledons</taxon>
        <taxon>Gunneridae</taxon>
        <taxon>Pentapetalae</taxon>
        <taxon>asterids</taxon>
        <taxon>campanulids</taxon>
        <taxon>Asterales</taxon>
        <taxon>Asteraceae</taxon>
        <taxon>Asteroideae</taxon>
        <taxon>Heliantheae alliance</taxon>
        <taxon>Heliantheae</taxon>
        <taxon>Ambrosia</taxon>
    </lineage>
</organism>
<reference evidence="2" key="1">
    <citation type="submission" date="2022-06" db="EMBL/GenBank/DDBJ databases">
        <title>Uncovering the hologenomic basis of an extraordinary plant invasion.</title>
        <authorList>
            <person name="Bieker V.C."/>
            <person name="Martin M.D."/>
            <person name="Gilbert T."/>
            <person name="Hodgins K."/>
            <person name="Battlay P."/>
            <person name="Petersen B."/>
            <person name="Wilson J."/>
        </authorList>
    </citation>
    <scope>NUCLEOTIDE SEQUENCE</scope>
    <source>
        <strain evidence="2">AA19_3_7</strain>
        <tissue evidence="2">Leaf</tissue>
    </source>
</reference>